<reference evidence="1 2" key="1">
    <citation type="submission" date="2020-10" db="EMBL/GenBank/DDBJ databases">
        <title>ChiBAC.</title>
        <authorList>
            <person name="Zenner C."/>
            <person name="Hitch T.C.A."/>
            <person name="Clavel T."/>
        </authorList>
    </citation>
    <scope>NUCLEOTIDE SEQUENCE [LARGE SCALE GENOMIC DNA]</scope>
    <source>
        <strain evidence="1 2">DSM 107456</strain>
    </source>
</reference>
<gene>
    <name evidence="1" type="ORF">INF37_08070</name>
</gene>
<evidence type="ECO:0000313" key="1">
    <source>
        <dbReference type="EMBL" id="MBE5055952.1"/>
    </source>
</evidence>
<dbReference type="Proteomes" id="UP000806211">
    <property type="component" value="Unassembled WGS sequence"/>
</dbReference>
<sequence length="49" mass="5517">MGKSNKELAVELVAAYYSTQAASTNERFSEDRIEELILMAKRALDKIPD</sequence>
<protein>
    <submittedName>
        <fullName evidence="1">Uncharacterized protein</fullName>
    </submittedName>
</protein>
<keyword evidence="2" id="KW-1185">Reference proteome</keyword>
<comment type="caution">
    <text evidence="1">The sequence shown here is derived from an EMBL/GenBank/DDBJ whole genome shotgun (WGS) entry which is preliminary data.</text>
</comment>
<evidence type="ECO:0000313" key="2">
    <source>
        <dbReference type="Proteomes" id="UP000806211"/>
    </source>
</evidence>
<accession>A0ABR9RB87</accession>
<organism evidence="1 2">
    <name type="scientific">Pseudoflavonifractor gallinarum</name>
    <dbReference type="NCBI Taxonomy" id="2779352"/>
    <lineage>
        <taxon>Bacteria</taxon>
        <taxon>Bacillati</taxon>
        <taxon>Bacillota</taxon>
        <taxon>Clostridia</taxon>
        <taxon>Eubacteriales</taxon>
        <taxon>Oscillospiraceae</taxon>
        <taxon>Pseudoflavonifractor</taxon>
    </lineage>
</organism>
<dbReference type="RefSeq" id="WP_193537599.1">
    <property type="nucleotide sequence ID" value="NZ_JADCKF010000006.1"/>
</dbReference>
<proteinExistence type="predicted"/>
<name>A0ABR9RB87_9FIRM</name>
<dbReference type="EMBL" id="JADCKF010000006">
    <property type="protein sequence ID" value="MBE5055952.1"/>
    <property type="molecule type" value="Genomic_DNA"/>
</dbReference>